<dbReference type="GO" id="GO:0062129">
    <property type="term" value="C:chitin-based extracellular matrix"/>
    <property type="evidence" value="ECO:0000318"/>
    <property type="project" value="GO_Central"/>
</dbReference>
<reference evidence="5 6" key="1">
    <citation type="journal article" date="2008" name="Nature">
        <title>The genome of the model beetle and pest Tribolium castaneum.</title>
        <authorList>
            <consortium name="Tribolium Genome Sequencing Consortium"/>
            <person name="Richards S."/>
            <person name="Gibbs R.A."/>
            <person name="Weinstock G.M."/>
            <person name="Brown S.J."/>
            <person name="Denell R."/>
            <person name="Beeman R.W."/>
            <person name="Gibbs R."/>
            <person name="Beeman R.W."/>
            <person name="Brown S.J."/>
            <person name="Bucher G."/>
            <person name="Friedrich M."/>
            <person name="Grimmelikhuijzen C.J."/>
            <person name="Klingler M."/>
            <person name="Lorenzen M."/>
            <person name="Richards S."/>
            <person name="Roth S."/>
            <person name="Schroder R."/>
            <person name="Tautz D."/>
            <person name="Zdobnov E.M."/>
            <person name="Muzny D."/>
            <person name="Gibbs R.A."/>
            <person name="Weinstock G.M."/>
            <person name="Attaway T."/>
            <person name="Bell S."/>
            <person name="Buhay C.J."/>
            <person name="Chandrabose M.N."/>
            <person name="Chavez D."/>
            <person name="Clerk-Blankenburg K.P."/>
            <person name="Cree A."/>
            <person name="Dao M."/>
            <person name="Davis C."/>
            <person name="Chacko J."/>
            <person name="Dinh H."/>
            <person name="Dugan-Rocha S."/>
            <person name="Fowler G."/>
            <person name="Garner T.T."/>
            <person name="Garnes J."/>
            <person name="Gnirke A."/>
            <person name="Hawes A."/>
            <person name="Hernandez J."/>
            <person name="Hines S."/>
            <person name="Holder M."/>
            <person name="Hume J."/>
            <person name="Jhangiani S.N."/>
            <person name="Joshi V."/>
            <person name="Khan Z.M."/>
            <person name="Jackson L."/>
            <person name="Kovar C."/>
            <person name="Kowis A."/>
            <person name="Lee S."/>
            <person name="Lewis L.R."/>
            <person name="Margolis J."/>
            <person name="Morgan M."/>
            <person name="Nazareth L.V."/>
            <person name="Nguyen N."/>
            <person name="Okwuonu G."/>
            <person name="Parker D."/>
            <person name="Richards S."/>
            <person name="Ruiz S.J."/>
            <person name="Santibanez J."/>
            <person name="Savard J."/>
            <person name="Scherer S.E."/>
            <person name="Schneider B."/>
            <person name="Sodergren E."/>
            <person name="Tautz D."/>
            <person name="Vattahil S."/>
            <person name="Villasana D."/>
            <person name="White C.S."/>
            <person name="Wright R."/>
            <person name="Park Y."/>
            <person name="Beeman R.W."/>
            <person name="Lord J."/>
            <person name="Oppert B."/>
            <person name="Lorenzen M."/>
            <person name="Brown S."/>
            <person name="Wang L."/>
            <person name="Savard J."/>
            <person name="Tautz D."/>
            <person name="Richards S."/>
            <person name="Weinstock G."/>
            <person name="Gibbs R.A."/>
            <person name="Liu Y."/>
            <person name="Worley K."/>
            <person name="Weinstock G."/>
            <person name="Elsik C.G."/>
            <person name="Reese J.T."/>
            <person name="Elhaik E."/>
            <person name="Landan G."/>
            <person name="Graur D."/>
            <person name="Arensburger P."/>
            <person name="Atkinson P."/>
            <person name="Beeman R.W."/>
            <person name="Beidler J."/>
            <person name="Brown S.J."/>
            <person name="Demuth J.P."/>
            <person name="Drury D.W."/>
            <person name="Du Y.Z."/>
            <person name="Fujiwara H."/>
            <person name="Lorenzen M."/>
            <person name="Maselli V."/>
            <person name="Osanai M."/>
            <person name="Park Y."/>
            <person name="Robertson H.M."/>
            <person name="Tu Z."/>
            <person name="Wang J.J."/>
            <person name="Wang S."/>
            <person name="Richards S."/>
            <person name="Song H."/>
            <person name="Zhang L."/>
            <person name="Sodergren E."/>
            <person name="Werner D."/>
            <person name="Stanke M."/>
            <person name="Morgenstern B."/>
            <person name="Solovyev V."/>
            <person name="Kosarev P."/>
            <person name="Brown G."/>
            <person name="Chen H.C."/>
            <person name="Ermolaeva O."/>
            <person name="Hlavina W."/>
            <person name="Kapustin Y."/>
            <person name="Kiryutin B."/>
            <person name="Kitts P."/>
            <person name="Maglott D."/>
            <person name="Pruitt K."/>
            <person name="Sapojnikov V."/>
            <person name="Souvorov A."/>
            <person name="Mackey A.J."/>
            <person name="Waterhouse R.M."/>
            <person name="Wyder S."/>
            <person name="Zdobnov E.M."/>
            <person name="Zdobnov E.M."/>
            <person name="Wyder S."/>
            <person name="Kriventseva E.V."/>
            <person name="Kadowaki T."/>
            <person name="Bork P."/>
            <person name="Aranda M."/>
            <person name="Bao R."/>
            <person name="Beermann A."/>
            <person name="Berns N."/>
            <person name="Bolognesi R."/>
            <person name="Bonneton F."/>
            <person name="Bopp D."/>
            <person name="Brown S.J."/>
            <person name="Bucher G."/>
            <person name="Butts T."/>
            <person name="Chaumot A."/>
            <person name="Denell R.E."/>
            <person name="Ferrier D.E."/>
            <person name="Friedrich M."/>
            <person name="Gordon C.M."/>
            <person name="Jindra M."/>
            <person name="Klingler M."/>
            <person name="Lan Q."/>
            <person name="Lattorff H.M."/>
            <person name="Laudet V."/>
            <person name="von Levetsow C."/>
            <person name="Liu Z."/>
            <person name="Lutz R."/>
            <person name="Lynch J.A."/>
            <person name="da Fonseca R.N."/>
            <person name="Posnien N."/>
            <person name="Reuter R."/>
            <person name="Roth S."/>
            <person name="Savard J."/>
            <person name="Schinko J.B."/>
            <person name="Schmitt C."/>
            <person name="Schoppmeier M."/>
            <person name="Schroder R."/>
            <person name="Shippy T.D."/>
            <person name="Simonnet F."/>
            <person name="Marques-Souza H."/>
            <person name="Tautz D."/>
            <person name="Tomoyasu Y."/>
            <person name="Trauner J."/>
            <person name="Van der Zee M."/>
            <person name="Vervoort M."/>
            <person name="Wittkopp N."/>
            <person name="Wimmer E.A."/>
            <person name="Yang X."/>
            <person name="Jones A.K."/>
            <person name="Sattelle D.B."/>
            <person name="Ebert P.R."/>
            <person name="Nelson D."/>
            <person name="Scott J.G."/>
            <person name="Beeman R.W."/>
            <person name="Muthukrishnan S."/>
            <person name="Kramer K.J."/>
            <person name="Arakane Y."/>
            <person name="Beeman R.W."/>
            <person name="Zhu Q."/>
            <person name="Hogenkamp D."/>
            <person name="Dixit R."/>
            <person name="Oppert B."/>
            <person name="Jiang H."/>
            <person name="Zou Z."/>
            <person name="Marshall J."/>
            <person name="Elpidina E."/>
            <person name="Vinokurov K."/>
            <person name="Oppert C."/>
            <person name="Zou Z."/>
            <person name="Evans J."/>
            <person name="Lu Z."/>
            <person name="Zhao P."/>
            <person name="Sumathipala N."/>
            <person name="Altincicek B."/>
            <person name="Vilcinskas A."/>
            <person name="Williams M."/>
            <person name="Hultmark D."/>
            <person name="Hetru C."/>
            <person name="Jiang H."/>
            <person name="Grimmelikhuijzen C.J."/>
            <person name="Hauser F."/>
            <person name="Cazzamali G."/>
            <person name="Williamson M."/>
            <person name="Park Y."/>
            <person name="Li B."/>
            <person name="Tanaka Y."/>
            <person name="Predel R."/>
            <person name="Neupert S."/>
            <person name="Schachtner J."/>
            <person name="Verleyen P."/>
            <person name="Raible F."/>
            <person name="Bork P."/>
            <person name="Friedrich M."/>
            <person name="Walden K.K."/>
            <person name="Robertson H.M."/>
            <person name="Angeli S."/>
            <person name="Foret S."/>
            <person name="Bucher G."/>
            <person name="Schuetz S."/>
            <person name="Maleszka R."/>
            <person name="Wimmer E.A."/>
            <person name="Beeman R.W."/>
            <person name="Lorenzen M."/>
            <person name="Tomoyasu Y."/>
            <person name="Miller S.C."/>
            <person name="Grossmann D."/>
            <person name="Bucher G."/>
        </authorList>
    </citation>
    <scope>NUCLEOTIDE SEQUENCE [LARGE SCALE GENOMIC DNA]</scope>
    <source>
        <strain evidence="5 6">Georgia GA2</strain>
    </source>
</reference>
<name>A0A139WH40_TRICA</name>
<gene>
    <name evidence="5" type="primary">AUGUSTUS-3.0.2_31150</name>
    <name evidence="5" type="ORF">TcasGA2_TC031150</name>
</gene>
<dbReference type="PROSITE" id="PS51257">
    <property type="entry name" value="PROKAR_LIPOPROTEIN"/>
    <property type="match status" value="1"/>
</dbReference>
<dbReference type="OMA" id="VWHAHIS"/>
<dbReference type="PANTHER" id="PTHR10380:SF206">
    <property type="entry name" value="GH27759P"/>
    <property type="match status" value="1"/>
</dbReference>
<accession>A0A139WH40</accession>
<evidence type="ECO:0008006" key="7">
    <source>
        <dbReference type="Google" id="ProtNLM"/>
    </source>
</evidence>
<dbReference type="Pfam" id="PF00379">
    <property type="entry name" value="Chitin_bind_4"/>
    <property type="match status" value="3"/>
</dbReference>
<dbReference type="PROSITE" id="PS51155">
    <property type="entry name" value="CHIT_BIND_RR_2"/>
    <property type="match status" value="4"/>
</dbReference>
<evidence type="ECO:0000313" key="6">
    <source>
        <dbReference type="Proteomes" id="UP000007266"/>
    </source>
</evidence>
<dbReference type="InterPro" id="IPR000618">
    <property type="entry name" value="Insect_cuticle"/>
</dbReference>
<dbReference type="EMBL" id="KQ971343">
    <property type="protein sequence ID" value="KYB27282.1"/>
    <property type="molecule type" value="Genomic_DNA"/>
</dbReference>
<protein>
    <recommendedName>
        <fullName evidence="7">Protein lethal(3)malignant blood neoplasm 1</fullName>
    </recommendedName>
</protein>
<dbReference type="PANTHER" id="PTHR10380">
    <property type="entry name" value="CUTICLE PROTEIN"/>
    <property type="match status" value="1"/>
</dbReference>
<keyword evidence="6" id="KW-1185">Reference proteome</keyword>
<evidence type="ECO:0000256" key="4">
    <source>
        <dbReference type="SAM" id="SignalP"/>
    </source>
</evidence>
<sequence>MKLVIKVFNFVIVTFWVVSCQKTDDESRPYEFGFTIDGEQHRHEKKDVNGIIQGEFGFITADGIYHVTVYATDENGNFKILSMRNVRISAPLDGSPLPPGAKIESSPGLGNQNPQPGTQVQKQPQPVQTTSRPKTTYVFTTQPTIKPACGGCGYVTTPKPRPGERFPFQTPAFQKPSQDLNAPNPGLNSPNPGLNSPNPGLNSPNSGSNYPNPGANLPNPSPNPLINAPIPGPVSPGFNEVERPRRPLSQVTVSDGAIHVPGNPDIPIRDKFPGMVDGLPDGISEKDITDLLYKFNYTVGFHGHYEKGLKNGAKVGGYFVTGRDGISRIVTYVADENGFRPKVKFVRLDLNSDEVPKEGTEKTFGLKNFEFVWHAHISNSGAPDYSRAGQCDSLVSATVAVQHECWVNGIMVHYGAVLMVILAVAPIESSSDWNNPASAQYHIQTDEGPERYFRYQTTSGQYRKEKRLDDGTVVGTYAWIDADGFLRQRDYIADNAGYRILKTKNLYVGRDTPIAQAIKSAKKVPPSAGTLVKGTTVAPLNVEINQNSISSTPRPTYLPSSTPAPFTINPWYYTSAPKSFENGPTYPIDSRGQTYTGNNLGNGYDPQYDYYDGVSVTNDGFRYYIPRAYHEEQNQGEKKAGSFGYIDPFGIRRVIYYNAGPGTGFQHRKNNRYVGFDATPYDPRPY</sequence>
<feature type="compositionally biased region" description="Low complexity" evidence="3">
    <location>
        <begin position="114"/>
        <end position="130"/>
    </location>
</feature>
<evidence type="ECO:0000256" key="3">
    <source>
        <dbReference type="SAM" id="MobiDB-lite"/>
    </source>
</evidence>
<dbReference type="InterPro" id="IPR031311">
    <property type="entry name" value="CHIT_BIND_RR_consensus"/>
</dbReference>
<organism evidence="5 6">
    <name type="scientific">Tribolium castaneum</name>
    <name type="common">Red flour beetle</name>
    <dbReference type="NCBI Taxonomy" id="7070"/>
    <lineage>
        <taxon>Eukaryota</taxon>
        <taxon>Metazoa</taxon>
        <taxon>Ecdysozoa</taxon>
        <taxon>Arthropoda</taxon>
        <taxon>Hexapoda</taxon>
        <taxon>Insecta</taxon>
        <taxon>Pterygota</taxon>
        <taxon>Neoptera</taxon>
        <taxon>Endopterygota</taxon>
        <taxon>Coleoptera</taxon>
        <taxon>Polyphaga</taxon>
        <taxon>Cucujiformia</taxon>
        <taxon>Tenebrionidae</taxon>
        <taxon>Tenebrionidae incertae sedis</taxon>
        <taxon>Tribolium</taxon>
    </lineage>
</organism>
<feature type="chain" id="PRO_5007299990" description="Protein lethal(3)malignant blood neoplasm 1" evidence="4">
    <location>
        <begin position="21"/>
        <end position="686"/>
    </location>
</feature>
<feature type="signal peptide" evidence="4">
    <location>
        <begin position="1"/>
        <end position="20"/>
    </location>
</feature>
<dbReference type="GO" id="GO:0008010">
    <property type="term" value="F:structural constituent of chitin-based larval cuticle"/>
    <property type="evidence" value="ECO:0000318"/>
    <property type="project" value="GO_Central"/>
</dbReference>
<reference evidence="5 6" key="2">
    <citation type="journal article" date="2010" name="Nucleic Acids Res.">
        <title>BeetleBase in 2010: revisions to provide comprehensive genomic information for Tribolium castaneum.</title>
        <authorList>
            <person name="Kim H.S."/>
            <person name="Murphy T."/>
            <person name="Xia J."/>
            <person name="Caragea D."/>
            <person name="Park Y."/>
            <person name="Beeman R.W."/>
            <person name="Lorenzen M.D."/>
            <person name="Butcher S."/>
            <person name="Manak J.R."/>
            <person name="Brown S.J."/>
        </authorList>
    </citation>
    <scope>GENOME REANNOTATION</scope>
    <source>
        <strain evidence="5 6">Georgia GA2</strain>
    </source>
</reference>
<feature type="region of interest" description="Disordered" evidence="3">
    <location>
        <begin position="92"/>
        <end position="142"/>
    </location>
</feature>
<dbReference type="InParanoid" id="A0A139WH40"/>
<feature type="compositionally biased region" description="Low complexity" evidence="3">
    <location>
        <begin position="180"/>
        <end position="229"/>
    </location>
</feature>
<evidence type="ECO:0000256" key="1">
    <source>
        <dbReference type="ARBA" id="ARBA00022460"/>
    </source>
</evidence>
<evidence type="ECO:0000313" key="5">
    <source>
        <dbReference type="EMBL" id="KYB27282.1"/>
    </source>
</evidence>
<dbReference type="PROSITE" id="PS00233">
    <property type="entry name" value="CHIT_BIND_RR_1"/>
    <property type="match status" value="1"/>
</dbReference>
<evidence type="ECO:0000256" key="2">
    <source>
        <dbReference type="PROSITE-ProRule" id="PRU00497"/>
    </source>
</evidence>
<proteinExistence type="predicted"/>
<keyword evidence="4" id="KW-0732">Signal</keyword>
<dbReference type="eggNOG" id="ENOG502S1RB">
    <property type="taxonomic scope" value="Eukaryota"/>
</dbReference>
<feature type="region of interest" description="Disordered" evidence="3">
    <location>
        <begin position="160"/>
        <end position="242"/>
    </location>
</feature>
<keyword evidence="1 2" id="KW-0193">Cuticle</keyword>
<feature type="compositionally biased region" description="Polar residues" evidence="3">
    <location>
        <begin position="131"/>
        <end position="142"/>
    </location>
</feature>
<dbReference type="AlphaFoldDB" id="A0A139WH40"/>
<dbReference type="InterPro" id="IPR050468">
    <property type="entry name" value="Cuticle_Struct_Prot"/>
</dbReference>
<dbReference type="Proteomes" id="UP000007266">
    <property type="component" value="Linkage group 5"/>
</dbReference>